<evidence type="ECO:0000256" key="1">
    <source>
        <dbReference type="ARBA" id="ARBA00004141"/>
    </source>
</evidence>
<dbReference type="Proteomes" id="UP000033558">
    <property type="component" value="Unassembled WGS sequence"/>
</dbReference>
<dbReference type="HOGENOM" id="CLU_092720_3_0_9"/>
<dbReference type="Pfam" id="PF02674">
    <property type="entry name" value="Colicin_V"/>
    <property type="match status" value="1"/>
</dbReference>
<proteinExistence type="predicted"/>
<dbReference type="InterPro" id="IPR003825">
    <property type="entry name" value="Colicin-V_CvpA"/>
</dbReference>
<dbReference type="PANTHER" id="PTHR37306">
    <property type="entry name" value="COLICIN V PRODUCTION PROTEIN"/>
    <property type="match status" value="1"/>
</dbReference>
<accession>A0A0F4LW92</accession>
<dbReference type="GO" id="GO:0009403">
    <property type="term" value="P:toxin biosynthetic process"/>
    <property type="evidence" value="ECO:0007669"/>
    <property type="project" value="InterPro"/>
</dbReference>
<dbReference type="RefSeq" id="WP_046315793.1">
    <property type="nucleotide sequence ID" value="NZ_JBHSZT010000003.1"/>
</dbReference>
<feature type="transmembrane region" description="Helical" evidence="5">
    <location>
        <begin position="23"/>
        <end position="43"/>
    </location>
</feature>
<comment type="caution">
    <text evidence="6">The sequence shown here is derived from an EMBL/GenBank/DDBJ whole genome shotgun (WGS) entry which is preliminary data.</text>
</comment>
<evidence type="ECO:0000256" key="3">
    <source>
        <dbReference type="ARBA" id="ARBA00022989"/>
    </source>
</evidence>
<evidence type="ECO:0000256" key="2">
    <source>
        <dbReference type="ARBA" id="ARBA00022692"/>
    </source>
</evidence>
<reference evidence="6 7" key="1">
    <citation type="submission" date="2015-01" db="EMBL/GenBank/DDBJ databases">
        <title>Comparative genomics of the lactic acid bacteria isolated from the honey bee gut.</title>
        <authorList>
            <person name="Ellegaard K.M."/>
            <person name="Tamarit D."/>
            <person name="Javelind E."/>
            <person name="Olofsson T."/>
            <person name="Andersson S.G."/>
            <person name="Vasquez A."/>
        </authorList>
    </citation>
    <scope>NUCLEOTIDE SEQUENCE [LARGE SCALE GENOMIC DNA]</scope>
    <source>
        <strain evidence="6 7">Bin4</strain>
    </source>
</reference>
<dbReference type="EMBL" id="JXJQ01000005">
    <property type="protein sequence ID" value="KJY62633.1"/>
    <property type="molecule type" value="Genomic_DNA"/>
</dbReference>
<organism evidence="6 7">
    <name type="scientific">Bombilactobacillus mellifer</name>
    <dbReference type="NCBI Taxonomy" id="1218492"/>
    <lineage>
        <taxon>Bacteria</taxon>
        <taxon>Bacillati</taxon>
        <taxon>Bacillota</taxon>
        <taxon>Bacilli</taxon>
        <taxon>Lactobacillales</taxon>
        <taxon>Lactobacillaceae</taxon>
        <taxon>Bombilactobacillus</taxon>
    </lineage>
</organism>
<keyword evidence="2 5" id="KW-0812">Transmembrane</keyword>
<dbReference type="STRING" id="1218492.JG30_04220"/>
<evidence type="ECO:0000256" key="4">
    <source>
        <dbReference type="ARBA" id="ARBA00023136"/>
    </source>
</evidence>
<keyword evidence="4 5" id="KW-0472">Membrane</keyword>
<dbReference type="PATRIC" id="fig|1218492.5.peg.544"/>
<dbReference type="GO" id="GO:0016020">
    <property type="term" value="C:membrane"/>
    <property type="evidence" value="ECO:0007669"/>
    <property type="project" value="UniProtKB-SubCell"/>
</dbReference>
<gene>
    <name evidence="6" type="ORF">JG30_04220</name>
</gene>
<keyword evidence="7" id="KW-1185">Reference proteome</keyword>
<feature type="transmembrane region" description="Helical" evidence="5">
    <location>
        <begin position="159"/>
        <end position="177"/>
    </location>
</feature>
<evidence type="ECO:0000256" key="5">
    <source>
        <dbReference type="SAM" id="Phobius"/>
    </source>
</evidence>
<sequence>MLIFLILVYGIYIGSRRGLVMQAVYTIGYCISFGIAVLSYRVLAPQLDLIVPYPSTSPHSYFAFFSSSNGVSFLDTAFYRGVALLLIILVGWIVTRLIAAYLHDLTFFPLDLRTSQIGGGFLAFLCNYVAIFMVLYVLALVPLTGLQRALNNSLMASSMIRYSLGLPQLFYHLLIATS</sequence>
<evidence type="ECO:0000313" key="6">
    <source>
        <dbReference type="EMBL" id="KJY62633.1"/>
    </source>
</evidence>
<feature type="transmembrane region" description="Helical" evidence="5">
    <location>
        <begin position="77"/>
        <end position="99"/>
    </location>
</feature>
<keyword evidence="3 5" id="KW-1133">Transmembrane helix</keyword>
<evidence type="ECO:0000313" key="7">
    <source>
        <dbReference type="Proteomes" id="UP000033558"/>
    </source>
</evidence>
<name>A0A0F4LW92_9LACO</name>
<dbReference type="PANTHER" id="PTHR37306:SF1">
    <property type="entry name" value="COLICIN V PRODUCTION PROTEIN"/>
    <property type="match status" value="1"/>
</dbReference>
<protein>
    <submittedName>
        <fullName evidence="6">Colicin V production protein</fullName>
    </submittedName>
</protein>
<dbReference type="AlphaFoldDB" id="A0A0F4LW92"/>
<comment type="subcellular location">
    <subcellularLocation>
        <location evidence="1">Membrane</location>
        <topology evidence="1">Multi-pass membrane protein</topology>
    </subcellularLocation>
</comment>
<feature type="transmembrane region" description="Helical" evidence="5">
    <location>
        <begin position="120"/>
        <end position="139"/>
    </location>
</feature>